<reference evidence="2 3" key="1">
    <citation type="submission" date="2023-07" db="EMBL/GenBank/DDBJ databases">
        <title>Functional and genomic diversity of the sorghum phyllosphere microbiome.</title>
        <authorList>
            <person name="Shade A."/>
        </authorList>
    </citation>
    <scope>NUCLEOTIDE SEQUENCE [LARGE SCALE GENOMIC DNA]</scope>
    <source>
        <strain evidence="2 3">SORGH_AS_0892</strain>
    </source>
</reference>
<evidence type="ECO:0008006" key="4">
    <source>
        <dbReference type="Google" id="ProtNLM"/>
    </source>
</evidence>
<dbReference type="RefSeq" id="WP_307187650.1">
    <property type="nucleotide sequence ID" value="NZ_JAUTBA010000001.1"/>
</dbReference>
<dbReference type="EMBL" id="JAUTBA010000001">
    <property type="protein sequence ID" value="MDQ1152338.1"/>
    <property type="molecule type" value="Genomic_DNA"/>
</dbReference>
<dbReference type="Proteomes" id="UP001244640">
    <property type="component" value="Unassembled WGS sequence"/>
</dbReference>
<protein>
    <recommendedName>
        <fullName evidence="4">Outer membrane protein beta-barrel domain-containing protein</fullName>
    </recommendedName>
</protein>
<evidence type="ECO:0000256" key="1">
    <source>
        <dbReference type="SAM" id="SignalP"/>
    </source>
</evidence>
<evidence type="ECO:0000313" key="3">
    <source>
        <dbReference type="Proteomes" id="UP001244640"/>
    </source>
</evidence>
<gene>
    <name evidence="2" type="ORF">QE382_004322</name>
</gene>
<sequence length="251" mass="27737">MKRILSAILLLGVARVAYAQTPVDNQNEGIKSKKGSFVTELNFNPFKGNLSLNNALNQIKGRYFIQDDLALRLGIGIDVLDSAANYGNPYGTNGYFNSNNRKSTALDINFGIEKHFKGSSRLSPYIGFDISIGSKTTKQELSTSAYTMNLKNATMEVIYQQTNNGYYTSMQLVPNGYTRFGGYAVAGFDFYVSKGLFVGYEFNLGYLHTKYKKPDVTVTGTDPGYGSYISEIKTKTFKSALVNGVRVGYSF</sequence>
<feature type="chain" id="PRO_5046510168" description="Outer membrane protein beta-barrel domain-containing protein" evidence="1">
    <location>
        <begin position="20"/>
        <end position="251"/>
    </location>
</feature>
<name>A0ABU0UBV2_9SPHI</name>
<keyword evidence="3" id="KW-1185">Reference proteome</keyword>
<feature type="signal peptide" evidence="1">
    <location>
        <begin position="1"/>
        <end position="19"/>
    </location>
</feature>
<organism evidence="2 3">
    <name type="scientific">Sphingobacterium zeae</name>
    <dbReference type="NCBI Taxonomy" id="1776859"/>
    <lineage>
        <taxon>Bacteria</taxon>
        <taxon>Pseudomonadati</taxon>
        <taxon>Bacteroidota</taxon>
        <taxon>Sphingobacteriia</taxon>
        <taxon>Sphingobacteriales</taxon>
        <taxon>Sphingobacteriaceae</taxon>
        <taxon>Sphingobacterium</taxon>
    </lineage>
</organism>
<keyword evidence="1" id="KW-0732">Signal</keyword>
<comment type="caution">
    <text evidence="2">The sequence shown here is derived from an EMBL/GenBank/DDBJ whole genome shotgun (WGS) entry which is preliminary data.</text>
</comment>
<accession>A0ABU0UBV2</accession>
<proteinExistence type="predicted"/>
<evidence type="ECO:0000313" key="2">
    <source>
        <dbReference type="EMBL" id="MDQ1152338.1"/>
    </source>
</evidence>